<dbReference type="InterPro" id="IPR016155">
    <property type="entry name" value="Mopterin_synth/thiamin_S_b"/>
</dbReference>
<comment type="pathway">
    <text evidence="1 6">Cofactor biosynthesis; molybdopterin biosynthesis.</text>
</comment>
<comment type="subcellular location">
    <subcellularLocation>
        <location evidence="6">Cytoplasm</location>
        <location evidence="6">Cytosol</location>
    </subcellularLocation>
</comment>
<dbReference type="GO" id="GO:1990140">
    <property type="term" value="C:molybdopterin synthase complex"/>
    <property type="evidence" value="ECO:0007669"/>
    <property type="project" value="UniProtKB-UniRule"/>
</dbReference>
<dbReference type="SUPFAM" id="SSF54285">
    <property type="entry name" value="MoaD/ThiS"/>
    <property type="match status" value="1"/>
</dbReference>
<dbReference type="AlphaFoldDB" id="A0A3M0J2W3"/>
<dbReference type="EMBL" id="QRBI01000186">
    <property type="protein sequence ID" value="RMB95397.1"/>
    <property type="molecule type" value="Genomic_DNA"/>
</dbReference>
<accession>A0A3M0J2W3</accession>
<dbReference type="Gene3D" id="3.10.20.30">
    <property type="match status" value="1"/>
</dbReference>
<dbReference type="HAMAP" id="MF_03051">
    <property type="entry name" value="MOCS2A"/>
    <property type="match status" value="1"/>
</dbReference>
<evidence type="ECO:0000313" key="7">
    <source>
        <dbReference type="EMBL" id="RMB95397.1"/>
    </source>
</evidence>
<dbReference type="UniPathway" id="UPA00344"/>
<protein>
    <recommendedName>
        <fullName evidence="6">Molybdopterin synthase sulfur carrier subunit</fullName>
    </recommendedName>
    <alternativeName>
        <fullName evidence="6">Molybdenum cofactor synthesis protein 2 small subunit</fullName>
    </alternativeName>
    <alternativeName>
        <fullName evidence="6">Molybdenum cofactor synthesis protein 2A</fullName>
        <shortName evidence="6">MOCS2A</shortName>
    </alternativeName>
    <alternativeName>
        <fullName evidence="6">Sulfur carrier protein MOCS2A</fullName>
    </alternativeName>
</protein>
<dbReference type="InterPro" id="IPR003749">
    <property type="entry name" value="ThiS/MoaD-like"/>
</dbReference>
<organism evidence="7 8">
    <name type="scientific">Hirundo rustica rustica</name>
    <dbReference type="NCBI Taxonomy" id="333673"/>
    <lineage>
        <taxon>Eukaryota</taxon>
        <taxon>Metazoa</taxon>
        <taxon>Chordata</taxon>
        <taxon>Craniata</taxon>
        <taxon>Vertebrata</taxon>
        <taxon>Euteleostomi</taxon>
        <taxon>Archelosauria</taxon>
        <taxon>Archosauria</taxon>
        <taxon>Dinosauria</taxon>
        <taxon>Saurischia</taxon>
        <taxon>Theropoda</taxon>
        <taxon>Coelurosauria</taxon>
        <taxon>Aves</taxon>
        <taxon>Neognathae</taxon>
        <taxon>Neoaves</taxon>
        <taxon>Telluraves</taxon>
        <taxon>Australaves</taxon>
        <taxon>Passeriformes</taxon>
        <taxon>Sylvioidea</taxon>
        <taxon>Hirundinidae</taxon>
        <taxon>Hirundo</taxon>
    </lineage>
</organism>
<evidence type="ECO:0000256" key="6">
    <source>
        <dbReference type="HAMAP-Rule" id="MF_03051"/>
    </source>
</evidence>
<dbReference type="OrthoDB" id="5531344at2759"/>
<dbReference type="GO" id="GO:1990133">
    <property type="term" value="C:molybdopterin adenylyltransferase complex"/>
    <property type="evidence" value="ECO:0007669"/>
    <property type="project" value="TreeGrafter"/>
</dbReference>
<feature type="modified residue" description="Glycyl adenylate; alternate" evidence="6">
    <location>
        <position position="224"/>
    </location>
</feature>
<gene>
    <name evidence="6" type="primary">MOCS2</name>
    <name evidence="7" type="ORF">DUI87_28118</name>
</gene>
<evidence type="ECO:0000256" key="1">
    <source>
        <dbReference type="ARBA" id="ARBA00005046"/>
    </source>
</evidence>
<keyword evidence="2 6" id="KW-0963">Cytoplasm</keyword>
<comment type="caution">
    <text evidence="7">The sequence shown here is derived from an EMBL/GenBank/DDBJ whole genome shotgun (WGS) entry which is preliminary data.</text>
</comment>
<comment type="PTM">
    <text evidence="6">C-terminal thiocarboxylation occurs in 2 steps, it is first acyl-adenylated (-COAMP) via the hesA/moeB/thiF part of MOCS3, then thiocarboxylated (-COSH) via the rhodanese domain of MOCS3.</text>
</comment>
<keyword evidence="4 6" id="KW-0547">Nucleotide-binding</keyword>
<dbReference type="STRING" id="333673.A0A3M0J2W3"/>
<dbReference type="GO" id="GO:0006777">
    <property type="term" value="P:Mo-molybdopterin cofactor biosynthetic process"/>
    <property type="evidence" value="ECO:0007669"/>
    <property type="project" value="UniProtKB-UniRule"/>
</dbReference>
<dbReference type="PANTHER" id="PTHR33359">
    <property type="entry name" value="MOLYBDOPTERIN SYNTHASE SULFUR CARRIER SUBUNIT"/>
    <property type="match status" value="1"/>
</dbReference>
<dbReference type="InterPro" id="IPR028887">
    <property type="entry name" value="MOCS2A_euk"/>
</dbReference>
<dbReference type="GO" id="GO:0030366">
    <property type="term" value="F:molybdopterin synthase activity"/>
    <property type="evidence" value="ECO:0007669"/>
    <property type="project" value="UniProtKB-UniRule"/>
</dbReference>
<name>A0A3M0J2W3_HIRRU</name>
<dbReference type="GO" id="GO:0000166">
    <property type="term" value="F:nucleotide binding"/>
    <property type="evidence" value="ECO:0007669"/>
    <property type="project" value="UniProtKB-KW"/>
</dbReference>
<comment type="miscellaneous">
    <text evidence="6">This protein is produced by a bicistronic gene which also produces the large subunit (MOCS2B).</text>
</comment>
<dbReference type="Pfam" id="PF02597">
    <property type="entry name" value="ThiS"/>
    <property type="match status" value="1"/>
</dbReference>
<feature type="modified residue" description="1-thioglycine; alternate" evidence="6">
    <location>
        <position position="224"/>
    </location>
</feature>
<evidence type="ECO:0000256" key="3">
    <source>
        <dbReference type="ARBA" id="ARBA00022553"/>
    </source>
</evidence>
<reference evidence="7 8" key="1">
    <citation type="submission" date="2018-07" db="EMBL/GenBank/DDBJ databases">
        <title>A high quality draft genome assembly of the barn swallow (H. rustica rustica).</title>
        <authorList>
            <person name="Formenti G."/>
            <person name="Chiara M."/>
            <person name="Poveda L."/>
            <person name="Francoijs K.-J."/>
            <person name="Bonisoli-Alquati A."/>
            <person name="Canova L."/>
            <person name="Gianfranceschi L."/>
            <person name="Horner D.S."/>
            <person name="Saino N."/>
        </authorList>
    </citation>
    <scope>NUCLEOTIDE SEQUENCE [LARGE SCALE GENOMIC DNA]</scope>
    <source>
        <strain evidence="7">Chelidonia</strain>
        <tissue evidence="7">Blood</tissue>
    </source>
</reference>
<sequence>MSVHSTGVKPLMQEENEWDDLSDLELSEEEDREKRLGHFAEDGLPVPVPWEAWAHNLPLSKSYNAELKTDPSFEKCSRIGLVLHPAKIDVLVQRRATELVIGVENKSCEEQLKELELFILEKRRLRGDLITPYKCLKGGCGQVSVLYFARSAELAGLRCETLSVPREITSLQLWEEIVKVRPRLAAIRDQVIFAVRQEYVLLGDQLLVLQPGDEVAIIPPISGG</sequence>
<dbReference type="InterPro" id="IPR012675">
    <property type="entry name" value="Beta-grasp_dom_sf"/>
</dbReference>
<evidence type="ECO:0000256" key="4">
    <source>
        <dbReference type="ARBA" id="ARBA00022741"/>
    </source>
</evidence>
<comment type="subunit">
    <text evidence="6">Heterotetramer; composed of 2 small (MOCS2A) and 2 large (MOCS2B) subunits.</text>
</comment>
<proteinExistence type="inferred from homology"/>
<evidence type="ECO:0000313" key="8">
    <source>
        <dbReference type="Proteomes" id="UP000269221"/>
    </source>
</evidence>
<dbReference type="PANTHER" id="PTHR33359:SF1">
    <property type="entry name" value="MOLYBDOPTERIN SYNTHASE SULFUR CARRIER SUBUNIT"/>
    <property type="match status" value="1"/>
</dbReference>
<dbReference type="FunFam" id="3.10.20.30:FF:000010">
    <property type="entry name" value="Molybdopterin synthase sulfur carrier subunit"/>
    <property type="match status" value="1"/>
</dbReference>
<keyword evidence="3 6" id="KW-0597">Phosphoprotein</keyword>
<keyword evidence="5 6" id="KW-0501">Molybdenum cofactor biosynthesis</keyword>
<comment type="function">
    <text evidence="6">Acts as a sulfur carrier required for molybdopterin biosynthesis. Component of the molybdopterin synthase complex that catalyzes the conversion of precursor Z into molybdopterin by mediating the incorporation of 2 sulfur atoms into precursor Z to generate a dithiolene group. In the complex, serves as sulfur donor by being thiocarboxylated (-COSH) at its C-terminus by MOCS3. After interaction with MOCS2B, the sulfur is then transferred to precursor Z to form molybdopterin.</text>
</comment>
<evidence type="ECO:0000256" key="5">
    <source>
        <dbReference type="ARBA" id="ARBA00023150"/>
    </source>
</evidence>
<dbReference type="NCBIfam" id="TIGR01682">
    <property type="entry name" value="moaD"/>
    <property type="match status" value="1"/>
</dbReference>
<dbReference type="InterPro" id="IPR044672">
    <property type="entry name" value="MOCS2A"/>
</dbReference>
<dbReference type="CDD" id="cd00754">
    <property type="entry name" value="Ubl_MoaD"/>
    <property type="match status" value="1"/>
</dbReference>
<keyword evidence="8" id="KW-1185">Reference proteome</keyword>
<comment type="similarity">
    <text evidence="6">Belongs to the MoaD family. MOCS2A subfamily.</text>
</comment>
<dbReference type="Proteomes" id="UP000269221">
    <property type="component" value="Unassembled WGS sequence"/>
</dbReference>
<evidence type="ECO:0000256" key="2">
    <source>
        <dbReference type="ARBA" id="ARBA00022490"/>
    </source>
</evidence>